<dbReference type="EMBL" id="CP066744">
    <property type="protein sequence ID" value="QQK07035.1"/>
    <property type="molecule type" value="Genomic_DNA"/>
</dbReference>
<reference evidence="1 2" key="1">
    <citation type="journal article" date="2022" name="Int. J. Syst. Evol. Microbiol.">
        <title>Miniphocaeibacter halophilus sp. nov., an ammonium-tolerant acetate-producing bacterium isolated from a biogas system.</title>
        <authorList>
            <person name="Schnurer A."/>
            <person name="Singh A."/>
            <person name="Bi S."/>
            <person name="Qiao W."/>
            <person name="Westerholm M."/>
        </authorList>
    </citation>
    <scope>NUCLEOTIDE SEQUENCE [LARGE SCALE GENOMIC DNA]</scope>
    <source>
        <strain evidence="1 2">AMB_01</strain>
    </source>
</reference>
<evidence type="ECO:0000313" key="1">
    <source>
        <dbReference type="EMBL" id="QQK07035.1"/>
    </source>
</evidence>
<dbReference type="Proteomes" id="UP000595814">
    <property type="component" value="Chromosome"/>
</dbReference>
<organism evidence="1 2">
    <name type="scientific">Miniphocaeibacter halophilus</name>
    <dbReference type="NCBI Taxonomy" id="2931922"/>
    <lineage>
        <taxon>Bacteria</taxon>
        <taxon>Bacillati</taxon>
        <taxon>Bacillota</taxon>
        <taxon>Tissierellia</taxon>
        <taxon>Tissierellales</taxon>
        <taxon>Peptoniphilaceae</taxon>
        <taxon>Miniphocaeibacter</taxon>
    </lineage>
</organism>
<accession>A0AC61MR16</accession>
<keyword evidence="1" id="KW-0547">Nucleotide-binding</keyword>
<keyword evidence="1" id="KW-0067">ATP-binding</keyword>
<gene>
    <name evidence="1" type="ORF">JFY71_06710</name>
</gene>
<sequence length="236" mass="26195">MNSIVQISNLTKKYNNNIALDNLNLEIKNGTVVGLLGPNGSGKTTLIKILSGLLRTYSGEVLIDGEAPGPITKSYVSYLPDRSVLNNFNKISDCVKFFEDFFEDFNTSKCKNLLNTLGLKESSKIKSLSKGMVEKLHLSLILARKAKLYILDEPIAGVDPVARDEILNAIIDNIEPESTMIISTHLVRDIENIFDEVAFISNGKIIEYDIAENIRTQSGISIDEKYKEIFGGVYND</sequence>
<proteinExistence type="predicted"/>
<keyword evidence="2" id="KW-1185">Reference proteome</keyword>
<evidence type="ECO:0000313" key="2">
    <source>
        <dbReference type="Proteomes" id="UP000595814"/>
    </source>
</evidence>
<protein>
    <submittedName>
        <fullName evidence="1">ABC transporter ATP-binding protein</fullName>
    </submittedName>
</protein>
<name>A0AC61MR16_9FIRM</name>